<dbReference type="AlphaFoldDB" id="A0A250X701"/>
<protein>
    <recommendedName>
        <fullName evidence="5">Ubiquitin-like protease family profile domain-containing protein</fullName>
    </recommendedName>
</protein>
<dbReference type="STRING" id="1157962.A0A250X701"/>
<keyword evidence="4" id="KW-0788">Thiol protease</keyword>
<accession>A0A250X701</accession>
<dbReference type="OrthoDB" id="5065855at2759"/>
<dbReference type="Gene3D" id="3.40.395.10">
    <property type="entry name" value="Adenoviral Proteinase, Chain A"/>
    <property type="match status" value="1"/>
</dbReference>
<dbReference type="PANTHER" id="PTHR46468">
    <property type="entry name" value="SENTRIN-SPECIFIC PROTEASE 8"/>
    <property type="match status" value="1"/>
</dbReference>
<dbReference type="GO" id="GO:0008234">
    <property type="term" value="F:cysteine-type peptidase activity"/>
    <property type="evidence" value="ECO:0007669"/>
    <property type="project" value="UniProtKB-KW"/>
</dbReference>
<evidence type="ECO:0000313" key="7">
    <source>
        <dbReference type="Proteomes" id="UP000232323"/>
    </source>
</evidence>
<keyword evidence="7" id="KW-1185">Reference proteome</keyword>
<evidence type="ECO:0000259" key="5">
    <source>
        <dbReference type="PROSITE" id="PS50600"/>
    </source>
</evidence>
<evidence type="ECO:0000256" key="1">
    <source>
        <dbReference type="ARBA" id="ARBA00005234"/>
    </source>
</evidence>
<dbReference type="GO" id="GO:0000338">
    <property type="term" value="P:protein deneddylation"/>
    <property type="evidence" value="ECO:0007669"/>
    <property type="project" value="TreeGrafter"/>
</dbReference>
<reference evidence="6 7" key="1">
    <citation type="submission" date="2017-08" db="EMBL/GenBank/DDBJ databases">
        <title>Acidophilic green algal genome provides insights into adaptation to an acidic environment.</title>
        <authorList>
            <person name="Hirooka S."/>
            <person name="Hirose Y."/>
            <person name="Kanesaki Y."/>
            <person name="Higuchi S."/>
            <person name="Fujiwara T."/>
            <person name="Onuma R."/>
            <person name="Era A."/>
            <person name="Ohbayashi R."/>
            <person name="Uzuka A."/>
            <person name="Nozaki H."/>
            <person name="Yoshikawa H."/>
            <person name="Miyagishima S.Y."/>
        </authorList>
    </citation>
    <scope>NUCLEOTIDE SEQUENCE [LARGE SCALE GENOMIC DNA]</scope>
    <source>
        <strain evidence="6 7">NIES-2499</strain>
    </source>
</reference>
<organism evidence="6 7">
    <name type="scientific">Chlamydomonas eustigma</name>
    <dbReference type="NCBI Taxonomy" id="1157962"/>
    <lineage>
        <taxon>Eukaryota</taxon>
        <taxon>Viridiplantae</taxon>
        <taxon>Chlorophyta</taxon>
        <taxon>core chlorophytes</taxon>
        <taxon>Chlorophyceae</taxon>
        <taxon>CS clade</taxon>
        <taxon>Chlamydomonadales</taxon>
        <taxon>Chlamydomonadaceae</taxon>
        <taxon>Chlamydomonas</taxon>
    </lineage>
</organism>
<comment type="similarity">
    <text evidence="1">Belongs to the peptidase C48 family.</text>
</comment>
<evidence type="ECO:0000313" key="6">
    <source>
        <dbReference type="EMBL" id="GAX78689.1"/>
    </source>
</evidence>
<dbReference type="GO" id="GO:0019784">
    <property type="term" value="F:deNEDDylase activity"/>
    <property type="evidence" value="ECO:0007669"/>
    <property type="project" value="InterPro"/>
</dbReference>
<gene>
    <name evidence="6" type="ORF">CEUSTIGMA_g6127.t1</name>
</gene>
<name>A0A250X701_9CHLO</name>
<dbReference type="EMBL" id="BEGY01000034">
    <property type="protein sequence ID" value="GAX78689.1"/>
    <property type="molecule type" value="Genomic_DNA"/>
</dbReference>
<dbReference type="PROSITE" id="PS50600">
    <property type="entry name" value="ULP_PROTEASE"/>
    <property type="match status" value="1"/>
</dbReference>
<dbReference type="PANTHER" id="PTHR46468:SF1">
    <property type="entry name" value="SENTRIN-SPECIFIC PROTEASE 8"/>
    <property type="match status" value="1"/>
</dbReference>
<evidence type="ECO:0000256" key="2">
    <source>
        <dbReference type="ARBA" id="ARBA00022670"/>
    </source>
</evidence>
<sequence>MAGTDPDVKVLSFGDVVLRQSDLWLLQGPHWLNDQIIAFFFEYVAQNKFRLISDVILLLPGAISFLLANCGPTEAGLILEPLQVSSKSVILFAVNDNTDLEAAGGGSHWSLLVYYSGADTFRHYDSAPGRGSRSAATRLHRVVQKVLAPAGQECPLVHVSEMPQQENGHDCGVYVMAMADAICAHSQQMLQGAREAGSSGQSHNLFWSQADIEAWERKLGSWLTSHLVAEFRTQVLDLVSDFEKYRNIRRSSRTRTSRSSRGLL</sequence>
<dbReference type="InterPro" id="IPR003653">
    <property type="entry name" value="Peptidase_C48_C"/>
</dbReference>
<keyword evidence="2" id="KW-0645">Protease</keyword>
<dbReference type="GO" id="GO:0006508">
    <property type="term" value="P:proteolysis"/>
    <property type="evidence" value="ECO:0007669"/>
    <property type="project" value="UniProtKB-KW"/>
</dbReference>
<proteinExistence type="inferred from homology"/>
<evidence type="ECO:0000256" key="4">
    <source>
        <dbReference type="ARBA" id="ARBA00022807"/>
    </source>
</evidence>
<keyword evidence="3" id="KW-0378">Hydrolase</keyword>
<dbReference type="InterPro" id="IPR044613">
    <property type="entry name" value="Nep1/2-like"/>
</dbReference>
<dbReference type="InterPro" id="IPR038765">
    <property type="entry name" value="Papain-like_cys_pep_sf"/>
</dbReference>
<feature type="domain" description="Ubiquitin-like protease family profile" evidence="5">
    <location>
        <begin position="16"/>
        <end position="182"/>
    </location>
</feature>
<dbReference type="Pfam" id="PF02902">
    <property type="entry name" value="Peptidase_C48"/>
    <property type="match status" value="1"/>
</dbReference>
<evidence type="ECO:0000256" key="3">
    <source>
        <dbReference type="ARBA" id="ARBA00022801"/>
    </source>
</evidence>
<dbReference type="SUPFAM" id="SSF54001">
    <property type="entry name" value="Cysteine proteinases"/>
    <property type="match status" value="1"/>
</dbReference>
<comment type="caution">
    <text evidence="6">The sequence shown here is derived from an EMBL/GenBank/DDBJ whole genome shotgun (WGS) entry which is preliminary data.</text>
</comment>
<dbReference type="Proteomes" id="UP000232323">
    <property type="component" value="Unassembled WGS sequence"/>
</dbReference>